<evidence type="ECO:0000313" key="3">
    <source>
        <dbReference type="Proteomes" id="UP000035963"/>
    </source>
</evidence>
<feature type="transmembrane region" description="Helical" evidence="1">
    <location>
        <begin position="178"/>
        <end position="201"/>
    </location>
</feature>
<sequence length="253" mass="27103">MSSLMVALIVFVCVFDSGVLGLGLRSFLPDHHLDEDSTAIVKLGAGLMATLAALVLGLLIASAKVSFDRLNDEFTQTAATVIVLDRTLADYGPEAKEARELLRGTYASAVEQFYSGGTDVKANVDAPDSLARMVQFQQKLRELAPRNDMGRLVQSEALARSHDLAQTRWILFRPGQGAIPAPFLAVLVLWLGILFAGFGLVSANKRTAVATLFVCALSVSGAIFLIEDIAHPLEGLMQISRTPALIALSHLGQ</sequence>
<proteinExistence type="predicted"/>
<keyword evidence="1" id="KW-0812">Transmembrane</keyword>
<dbReference type="Pfam" id="PF14023">
    <property type="entry name" value="Bestrophin-like"/>
    <property type="match status" value="1"/>
</dbReference>
<dbReference type="EMBL" id="AEJF01000237">
    <property type="protein sequence ID" value="KLU20852.1"/>
    <property type="molecule type" value="Genomic_DNA"/>
</dbReference>
<name>A0A0J1CJH2_9BURK</name>
<keyword evidence="3" id="KW-1185">Reference proteome</keyword>
<organism evidence="2 3">
    <name type="scientific">Caballeronia mineralivorans PML1(12)</name>
    <dbReference type="NCBI Taxonomy" id="908627"/>
    <lineage>
        <taxon>Bacteria</taxon>
        <taxon>Pseudomonadati</taxon>
        <taxon>Pseudomonadota</taxon>
        <taxon>Betaproteobacteria</taxon>
        <taxon>Burkholderiales</taxon>
        <taxon>Burkholderiaceae</taxon>
        <taxon>Caballeronia</taxon>
    </lineage>
</organism>
<feature type="transmembrane region" description="Helical" evidence="1">
    <location>
        <begin position="207"/>
        <end position="226"/>
    </location>
</feature>
<protein>
    <recommendedName>
        <fullName evidence="4">DUF4239 domain-containing protein</fullName>
    </recommendedName>
</protein>
<dbReference type="InterPro" id="IPR025333">
    <property type="entry name" value="DUF4239"/>
</dbReference>
<dbReference type="PATRIC" id="fig|908627.4.peg.8768"/>
<reference evidence="2 3" key="1">
    <citation type="journal article" date="2015" name="Genome Announc.">
        <title>Draft Genome Sequence of Burkholderia sp. Strain PML1(12), an Ectomycorrhizosphere-Inhabiting Bacterium with Effective Mineral-Weathering Ability.</title>
        <authorList>
            <person name="Uroz S."/>
            <person name="Oger P."/>
        </authorList>
    </citation>
    <scope>NUCLEOTIDE SEQUENCE [LARGE SCALE GENOMIC DNA]</scope>
    <source>
        <strain evidence="3">PML1(12)</strain>
    </source>
</reference>
<dbReference type="Proteomes" id="UP000035963">
    <property type="component" value="Unassembled WGS sequence"/>
</dbReference>
<keyword evidence="1" id="KW-1133">Transmembrane helix</keyword>
<dbReference type="OrthoDB" id="4711656at2"/>
<evidence type="ECO:0000256" key="1">
    <source>
        <dbReference type="SAM" id="Phobius"/>
    </source>
</evidence>
<keyword evidence="1" id="KW-0472">Membrane</keyword>
<comment type="caution">
    <text evidence="2">The sequence shown here is derived from an EMBL/GenBank/DDBJ whole genome shotgun (WGS) entry which is preliminary data.</text>
</comment>
<gene>
    <name evidence="2" type="ORF">EOS_39155</name>
</gene>
<dbReference type="AlphaFoldDB" id="A0A0J1CJH2"/>
<accession>A0A0J1CJH2</accession>
<feature type="transmembrane region" description="Helical" evidence="1">
    <location>
        <begin position="39"/>
        <end position="61"/>
    </location>
</feature>
<evidence type="ECO:0008006" key="4">
    <source>
        <dbReference type="Google" id="ProtNLM"/>
    </source>
</evidence>
<evidence type="ECO:0000313" key="2">
    <source>
        <dbReference type="EMBL" id="KLU20852.1"/>
    </source>
</evidence>
<dbReference type="RefSeq" id="WP_047897607.1">
    <property type="nucleotide sequence ID" value="NZ_AEJF01000237.1"/>
</dbReference>